<name>A0A075B166_ROZAC</name>
<keyword evidence="2" id="KW-1185">Reference proteome</keyword>
<dbReference type="EMBL" id="KE560941">
    <property type="protein sequence ID" value="EPZ34571.1"/>
    <property type="molecule type" value="Genomic_DNA"/>
</dbReference>
<dbReference type="HOGENOM" id="CLU_1723387_0_0_1"/>
<accession>A0A075B166</accession>
<protein>
    <submittedName>
        <fullName evidence="1">Uncharacterized protein</fullName>
    </submittedName>
</protein>
<reference evidence="1 2" key="1">
    <citation type="journal article" date="2013" name="Curr. Biol.">
        <title>Shared signatures of parasitism and phylogenomics unite Cryptomycota and microsporidia.</title>
        <authorList>
            <person name="James T.Y."/>
            <person name="Pelin A."/>
            <person name="Bonen L."/>
            <person name="Ahrendt S."/>
            <person name="Sain D."/>
            <person name="Corradi N."/>
            <person name="Stajich J.E."/>
        </authorList>
    </citation>
    <scope>NUCLEOTIDE SEQUENCE [LARGE SCALE GENOMIC DNA]</scope>
    <source>
        <strain evidence="1 2">CSF55</strain>
    </source>
</reference>
<dbReference type="Proteomes" id="UP000030755">
    <property type="component" value="Unassembled WGS sequence"/>
</dbReference>
<dbReference type="AlphaFoldDB" id="A0A075B166"/>
<proteinExistence type="predicted"/>
<evidence type="ECO:0000313" key="2">
    <source>
        <dbReference type="Proteomes" id="UP000030755"/>
    </source>
</evidence>
<gene>
    <name evidence="1" type="ORF">O9G_005716</name>
</gene>
<sequence>MSALDYDLQKDFPLGVPCEYRIMDQFSIHLIEIDLIRTTNLNKIIPNGKWQMATEVKTKESKEERNERNDVIKEANLLEECLARSGSFSKSSGELQQTMFVYTFKNITEKNEQSIVSRLKIHETLRNNLEISPWMMGFKPLVNQFVTNFEKN</sequence>
<evidence type="ECO:0000313" key="1">
    <source>
        <dbReference type="EMBL" id="EPZ34571.1"/>
    </source>
</evidence>
<organism evidence="1 2">
    <name type="scientific">Rozella allomycis (strain CSF55)</name>
    <dbReference type="NCBI Taxonomy" id="988480"/>
    <lineage>
        <taxon>Eukaryota</taxon>
        <taxon>Fungi</taxon>
        <taxon>Fungi incertae sedis</taxon>
        <taxon>Cryptomycota</taxon>
        <taxon>Cryptomycota incertae sedis</taxon>
        <taxon>Rozella</taxon>
    </lineage>
</organism>